<evidence type="ECO:0000313" key="3">
    <source>
        <dbReference type="EMBL" id="TRL39168.1"/>
    </source>
</evidence>
<gene>
    <name evidence="3" type="ORF">FNA46_10420</name>
</gene>
<sequence length="387" mass="42511">MKILRVIASVDPRTGGPIEGLKLSANAMRDDGHETEVVCLDDPAAPYVASFPFPVHACGPGTRRYGYTPKLARWIAQNGNQYDAAVVHGLWNHASIGGWQGLRKARLPYVVFTHGMLDPWFRETYPLKHQLKQILWGLAQGKVLRDAHCVLFTSEEECCLARGVFRGHAYREQVVAYAAGEPPDEAEEQRAAFRALLPAVDGRRYLLFLSRIHPKKGCDLLVDAFVDMAGAHPDVDLVIAGPDQVGMKAELMAKAVSAGVAHRIHWPGMLSGKAKWGAFRGAEAFVLPSHQENFGIVVAEAMACGTPVLITNKVNIWREVLETGSGLVENDDRDGIVRLLNTFLGLPDGERQSLGHRARQGFERCFRADAAARDLLHNLRAAKEGAM</sequence>
<organism evidence="3 4">
    <name type="scientific">Rhizobium straminoryzae</name>
    <dbReference type="NCBI Taxonomy" id="1387186"/>
    <lineage>
        <taxon>Bacteria</taxon>
        <taxon>Pseudomonadati</taxon>
        <taxon>Pseudomonadota</taxon>
        <taxon>Alphaproteobacteria</taxon>
        <taxon>Hyphomicrobiales</taxon>
        <taxon>Rhizobiaceae</taxon>
        <taxon>Rhizobium/Agrobacterium group</taxon>
        <taxon>Rhizobium</taxon>
    </lineage>
</organism>
<dbReference type="PANTHER" id="PTHR45947">
    <property type="entry name" value="SULFOQUINOVOSYL TRANSFERASE SQD2"/>
    <property type="match status" value="1"/>
</dbReference>
<dbReference type="Pfam" id="PF13579">
    <property type="entry name" value="Glyco_trans_4_4"/>
    <property type="match status" value="1"/>
</dbReference>
<keyword evidence="3" id="KW-0808">Transferase</keyword>
<name>A0A549TBB8_9HYPH</name>
<comment type="caution">
    <text evidence="3">The sequence shown here is derived from an EMBL/GenBank/DDBJ whole genome shotgun (WGS) entry which is preliminary data.</text>
</comment>
<dbReference type="AlphaFoldDB" id="A0A549TBB8"/>
<accession>A0A549TBB8</accession>
<reference evidence="3 4" key="1">
    <citation type="submission" date="2019-07" db="EMBL/GenBank/DDBJ databases">
        <title>Ln-dependent methylotrophs.</title>
        <authorList>
            <person name="Tani A."/>
        </authorList>
    </citation>
    <scope>NUCLEOTIDE SEQUENCE [LARGE SCALE GENOMIC DNA]</scope>
    <source>
        <strain evidence="3 4">SM12</strain>
    </source>
</reference>
<dbReference type="InterPro" id="IPR028098">
    <property type="entry name" value="Glyco_trans_4-like_N"/>
</dbReference>
<proteinExistence type="predicted"/>
<keyword evidence="4" id="KW-1185">Reference proteome</keyword>
<feature type="domain" description="Glycosyltransferase subfamily 4-like N-terminal" evidence="2">
    <location>
        <begin position="22"/>
        <end position="163"/>
    </location>
</feature>
<dbReference type="PANTHER" id="PTHR45947:SF3">
    <property type="entry name" value="SULFOQUINOVOSYL TRANSFERASE SQD2"/>
    <property type="match status" value="1"/>
</dbReference>
<evidence type="ECO:0000313" key="4">
    <source>
        <dbReference type="Proteomes" id="UP000316801"/>
    </source>
</evidence>
<dbReference type="InterPro" id="IPR001296">
    <property type="entry name" value="Glyco_trans_1"/>
</dbReference>
<dbReference type="RefSeq" id="WP_143125129.1">
    <property type="nucleotide sequence ID" value="NZ_VJMG01000023.1"/>
</dbReference>
<dbReference type="GO" id="GO:0016757">
    <property type="term" value="F:glycosyltransferase activity"/>
    <property type="evidence" value="ECO:0007669"/>
    <property type="project" value="InterPro"/>
</dbReference>
<feature type="domain" description="Glycosyl transferase family 1" evidence="1">
    <location>
        <begin position="195"/>
        <end position="360"/>
    </location>
</feature>
<protein>
    <submittedName>
        <fullName evidence="3">Glycosyltransferase</fullName>
    </submittedName>
</protein>
<dbReference type="Gene3D" id="3.40.50.2000">
    <property type="entry name" value="Glycogen Phosphorylase B"/>
    <property type="match status" value="2"/>
</dbReference>
<evidence type="ECO:0000259" key="2">
    <source>
        <dbReference type="Pfam" id="PF13579"/>
    </source>
</evidence>
<dbReference type="SUPFAM" id="SSF53756">
    <property type="entry name" value="UDP-Glycosyltransferase/glycogen phosphorylase"/>
    <property type="match status" value="1"/>
</dbReference>
<dbReference type="Pfam" id="PF00534">
    <property type="entry name" value="Glycos_transf_1"/>
    <property type="match status" value="1"/>
</dbReference>
<evidence type="ECO:0000259" key="1">
    <source>
        <dbReference type="Pfam" id="PF00534"/>
    </source>
</evidence>
<dbReference type="EMBL" id="VJMG01000023">
    <property type="protein sequence ID" value="TRL39168.1"/>
    <property type="molecule type" value="Genomic_DNA"/>
</dbReference>
<dbReference type="InterPro" id="IPR050194">
    <property type="entry name" value="Glycosyltransferase_grp1"/>
</dbReference>
<dbReference type="Proteomes" id="UP000316801">
    <property type="component" value="Unassembled WGS sequence"/>
</dbReference>